<reference evidence="5" key="1">
    <citation type="journal article" date="2019" name="Int. J. Syst. Evol. Microbiol.">
        <title>The Global Catalogue of Microorganisms (GCM) 10K type strain sequencing project: providing services to taxonomists for standard genome sequencing and annotation.</title>
        <authorList>
            <consortium name="The Broad Institute Genomics Platform"/>
            <consortium name="The Broad Institute Genome Sequencing Center for Infectious Disease"/>
            <person name="Wu L."/>
            <person name="Ma J."/>
        </authorList>
    </citation>
    <scope>NUCLEOTIDE SEQUENCE [LARGE SCALE GENOMIC DNA]</scope>
    <source>
        <strain evidence="5">JCM 14306</strain>
    </source>
</reference>
<sequence length="263" mass="27231">MAAVTATLPLVLGVAACGGGQKQAATDLPAATPSATASTTTAAPPKAVAQPAAHLSTASFLPAMKTGMAGKNSVRVNMRMVVAGEAMTVTGVQTMKPVAMQIDLNGAAFGGRMKMILVKDTLYLSMKGVPAGKFVKVDTKDSADPMAASLGSVLKEVDPSKTFGAFDAGVKNAKYIRTETVDGRKVDRYDVTVDMAAALKAKGQKVTAGMPKTLVYTVWMGSADHLTYKVTFELAGVSMTMNASDWGKPVTIKAPPASKIVTR</sequence>
<comment type="subcellular location">
    <subcellularLocation>
        <location evidence="1">Cell envelope</location>
    </subcellularLocation>
</comment>
<evidence type="ECO:0008006" key="6">
    <source>
        <dbReference type="Google" id="ProtNLM"/>
    </source>
</evidence>
<gene>
    <name evidence="4" type="ORF">GCM10009744_28370</name>
</gene>
<comment type="caution">
    <text evidence="4">The sequence shown here is derived from an EMBL/GenBank/DDBJ whole genome shotgun (WGS) entry which is preliminary data.</text>
</comment>
<keyword evidence="5" id="KW-1185">Reference proteome</keyword>
<dbReference type="Proteomes" id="UP001501319">
    <property type="component" value="Unassembled WGS sequence"/>
</dbReference>
<dbReference type="InterPro" id="IPR029046">
    <property type="entry name" value="LolA/LolB/LppX"/>
</dbReference>
<keyword evidence="3" id="KW-0472">Membrane</keyword>
<dbReference type="Gene3D" id="2.50.20.20">
    <property type="match status" value="1"/>
</dbReference>
<accession>A0ABP4R5L3</accession>
<dbReference type="EMBL" id="BAAANE010000004">
    <property type="protein sequence ID" value="GAA1637462.1"/>
    <property type="molecule type" value="Genomic_DNA"/>
</dbReference>
<evidence type="ECO:0000256" key="3">
    <source>
        <dbReference type="ARBA" id="ARBA00022475"/>
    </source>
</evidence>
<dbReference type="InterPro" id="IPR009830">
    <property type="entry name" value="LppX/LprAFG"/>
</dbReference>
<evidence type="ECO:0000313" key="4">
    <source>
        <dbReference type="EMBL" id="GAA1637462.1"/>
    </source>
</evidence>
<evidence type="ECO:0000256" key="1">
    <source>
        <dbReference type="ARBA" id="ARBA00004196"/>
    </source>
</evidence>
<proteinExistence type="inferred from homology"/>
<evidence type="ECO:0000313" key="5">
    <source>
        <dbReference type="Proteomes" id="UP001501319"/>
    </source>
</evidence>
<dbReference type="Pfam" id="PF07161">
    <property type="entry name" value="LppX_LprAFG"/>
    <property type="match status" value="1"/>
</dbReference>
<dbReference type="SUPFAM" id="SSF89392">
    <property type="entry name" value="Prokaryotic lipoproteins and lipoprotein localization factors"/>
    <property type="match status" value="1"/>
</dbReference>
<keyword evidence="3" id="KW-1003">Cell membrane</keyword>
<comment type="similarity">
    <text evidence="2">Belongs to the LppX/LprAFG lipoprotein family.</text>
</comment>
<organism evidence="4 5">
    <name type="scientific">Kribbella alba</name>
    <dbReference type="NCBI Taxonomy" id="190197"/>
    <lineage>
        <taxon>Bacteria</taxon>
        <taxon>Bacillati</taxon>
        <taxon>Actinomycetota</taxon>
        <taxon>Actinomycetes</taxon>
        <taxon>Propionibacteriales</taxon>
        <taxon>Kribbellaceae</taxon>
        <taxon>Kribbella</taxon>
    </lineage>
</organism>
<evidence type="ECO:0000256" key="2">
    <source>
        <dbReference type="ARBA" id="ARBA00009194"/>
    </source>
</evidence>
<name>A0ABP4R5L3_9ACTN</name>
<protein>
    <recommendedName>
        <fullName evidence="6">LppX_LprAFG lipoprotein</fullName>
    </recommendedName>
</protein>